<proteinExistence type="predicted"/>
<reference evidence="2" key="1">
    <citation type="submission" date="2023-05" db="EMBL/GenBank/DDBJ databases">
        <title>Nepenthes gracilis genome sequencing.</title>
        <authorList>
            <person name="Fukushima K."/>
        </authorList>
    </citation>
    <scope>NUCLEOTIDE SEQUENCE</scope>
    <source>
        <strain evidence="2">SING2019-196</strain>
    </source>
</reference>
<dbReference type="AlphaFoldDB" id="A0AAD3P268"/>
<protein>
    <submittedName>
        <fullName evidence="2">Uncharacterized protein</fullName>
    </submittedName>
</protein>
<gene>
    <name evidence="2" type="ORF">Nepgr_000909</name>
</gene>
<dbReference type="Proteomes" id="UP001279734">
    <property type="component" value="Unassembled WGS sequence"/>
</dbReference>
<accession>A0AAD3P268</accession>
<evidence type="ECO:0000256" key="1">
    <source>
        <dbReference type="SAM" id="MobiDB-lite"/>
    </source>
</evidence>
<keyword evidence="3" id="KW-1185">Reference proteome</keyword>
<feature type="compositionally biased region" description="Polar residues" evidence="1">
    <location>
        <begin position="161"/>
        <end position="185"/>
    </location>
</feature>
<evidence type="ECO:0000313" key="3">
    <source>
        <dbReference type="Proteomes" id="UP001279734"/>
    </source>
</evidence>
<organism evidence="2 3">
    <name type="scientific">Nepenthes gracilis</name>
    <name type="common">Slender pitcher plant</name>
    <dbReference type="NCBI Taxonomy" id="150966"/>
    <lineage>
        <taxon>Eukaryota</taxon>
        <taxon>Viridiplantae</taxon>
        <taxon>Streptophyta</taxon>
        <taxon>Embryophyta</taxon>
        <taxon>Tracheophyta</taxon>
        <taxon>Spermatophyta</taxon>
        <taxon>Magnoliopsida</taxon>
        <taxon>eudicotyledons</taxon>
        <taxon>Gunneridae</taxon>
        <taxon>Pentapetalae</taxon>
        <taxon>Caryophyllales</taxon>
        <taxon>Nepenthaceae</taxon>
        <taxon>Nepenthes</taxon>
    </lineage>
</organism>
<sequence length="185" mass="20338">MPSSFDRSLEANSRPSIEATTAIIDKLTRWRSRSWNQRRRQLWASFLAPVAQSNRELLVVHWPWLTISYHGHAAGAASVPRSGNAMAVAVGFGGGGRFSGVPELGFCPYDGTAPAKKEMKHQCRIKIGAPTQICSISNTNHPAPHHVQLHSGIHRAYVQQHHPSSGQNHDLPSAQKNSSTIHVHH</sequence>
<evidence type="ECO:0000313" key="2">
    <source>
        <dbReference type="EMBL" id="GMG99069.1"/>
    </source>
</evidence>
<name>A0AAD3P268_NEPGR</name>
<feature type="region of interest" description="Disordered" evidence="1">
    <location>
        <begin position="159"/>
        <end position="185"/>
    </location>
</feature>
<comment type="caution">
    <text evidence="2">The sequence shown here is derived from an EMBL/GenBank/DDBJ whole genome shotgun (WGS) entry which is preliminary data.</text>
</comment>
<dbReference type="EMBL" id="BSYO01000001">
    <property type="protein sequence ID" value="GMG99069.1"/>
    <property type="molecule type" value="Genomic_DNA"/>
</dbReference>